<name>A0A161ZAE6_PSEFL</name>
<keyword evidence="1" id="KW-0732">Signal</keyword>
<evidence type="ECO:0008006" key="4">
    <source>
        <dbReference type="Google" id="ProtNLM"/>
    </source>
</evidence>
<accession>A0A161ZAE6</accession>
<evidence type="ECO:0000256" key="1">
    <source>
        <dbReference type="SAM" id="SignalP"/>
    </source>
</evidence>
<gene>
    <name evidence="2" type="ORF">A1D17_03815</name>
</gene>
<proteinExistence type="predicted"/>
<reference evidence="3" key="1">
    <citation type="submission" date="2016-03" db="EMBL/GenBank/DDBJ databases">
        <authorList>
            <person name="Ray J."/>
            <person name="Price M."/>
            <person name="Deutschbauer A."/>
        </authorList>
    </citation>
    <scope>NUCLEOTIDE SEQUENCE [LARGE SCALE GENOMIC DNA]</scope>
    <source>
        <strain evidence="3">FW300-N1B4</strain>
    </source>
</reference>
<organism evidence="2 3">
    <name type="scientific">Pseudomonas fluorescens</name>
    <dbReference type="NCBI Taxonomy" id="294"/>
    <lineage>
        <taxon>Bacteria</taxon>
        <taxon>Pseudomonadati</taxon>
        <taxon>Pseudomonadota</taxon>
        <taxon>Gammaproteobacteria</taxon>
        <taxon>Pseudomonadales</taxon>
        <taxon>Pseudomonadaceae</taxon>
        <taxon>Pseudomonas</taxon>
    </lineage>
</organism>
<protein>
    <recommendedName>
        <fullName evidence="4">Alpha/beta hydrolase</fullName>
    </recommendedName>
</protein>
<evidence type="ECO:0000313" key="2">
    <source>
        <dbReference type="EMBL" id="KZN20677.1"/>
    </source>
</evidence>
<dbReference type="EMBL" id="LUKJ01000002">
    <property type="protein sequence ID" value="KZN20677.1"/>
    <property type="molecule type" value="Genomic_DNA"/>
</dbReference>
<dbReference type="Gene3D" id="3.40.50.1820">
    <property type="entry name" value="alpha/beta hydrolase"/>
    <property type="match status" value="1"/>
</dbReference>
<dbReference type="SUPFAM" id="SSF53474">
    <property type="entry name" value="alpha/beta-Hydrolases"/>
    <property type="match status" value="1"/>
</dbReference>
<dbReference type="RefSeq" id="WP_063340723.1">
    <property type="nucleotide sequence ID" value="NZ_LUKJ01000002.1"/>
</dbReference>
<dbReference type="AlphaFoldDB" id="A0A161ZAE6"/>
<dbReference type="OrthoDB" id="5451115at2"/>
<comment type="caution">
    <text evidence="2">The sequence shown here is derived from an EMBL/GenBank/DDBJ whole genome shotgun (WGS) entry which is preliminary data.</text>
</comment>
<reference evidence="2 3" key="2">
    <citation type="journal article" date="2018" name="Nature">
        <title>Mutant phenotypes for thousands of bacterial genes of unknown function.</title>
        <authorList>
            <person name="Price M.N."/>
            <person name="Wetmore K.M."/>
            <person name="Waters R.J."/>
            <person name="Callaghan M."/>
            <person name="Ray J."/>
            <person name="Liu H."/>
            <person name="Kuehl J.V."/>
            <person name="Melnyk R.A."/>
            <person name="Lamson J.S."/>
            <person name="Suh Y."/>
            <person name="Carlson H.K."/>
            <person name="Esquivel Z."/>
            <person name="Sadeeshkumar H."/>
            <person name="Chakraborty R."/>
            <person name="Zane G.M."/>
            <person name="Rubin B.E."/>
            <person name="Wall J.D."/>
            <person name="Visel A."/>
            <person name="Bristow J."/>
            <person name="Blow M.J."/>
            <person name="Arkin A.P."/>
            <person name="Deutschbauer A.M."/>
        </authorList>
    </citation>
    <scope>NUCLEOTIDE SEQUENCE [LARGE SCALE GENOMIC DNA]</scope>
    <source>
        <strain evidence="2 3">FW300-N1B4</strain>
    </source>
</reference>
<evidence type="ECO:0000313" key="3">
    <source>
        <dbReference type="Proteomes" id="UP000076489"/>
    </source>
</evidence>
<sequence>MNTKFPILAGLALTLGITSGCAVQQANLDEISTGSAIKPTTIDSKPYSLKAMVPPDGHYARLRVYIEGDGHAWATSSTPSYDPTPSTSLTARFAAEDTQPTVYLARPCQFVMSPGCNQKLWTDERFSPSVIEAYINALDTLKRKYATTEIELIGYSGGGTVALLVAAKRDDIVGVQTIAGNLDTDAWTRAKGLNQLEGSLNPANYIERLRNIPQRHIVGSRDTTVPFEVTQSYMTKLRGKCAQVVTVNASHDEGYGQQWANMRGTPYACLEKTP</sequence>
<dbReference type="PROSITE" id="PS51257">
    <property type="entry name" value="PROKAR_LIPOPROTEIN"/>
    <property type="match status" value="1"/>
</dbReference>
<feature type="chain" id="PRO_5007830784" description="Alpha/beta hydrolase" evidence="1">
    <location>
        <begin position="23"/>
        <end position="274"/>
    </location>
</feature>
<dbReference type="InterPro" id="IPR029058">
    <property type="entry name" value="AB_hydrolase_fold"/>
</dbReference>
<dbReference type="Proteomes" id="UP000076489">
    <property type="component" value="Unassembled WGS sequence"/>
</dbReference>
<feature type="signal peptide" evidence="1">
    <location>
        <begin position="1"/>
        <end position="22"/>
    </location>
</feature>